<dbReference type="AlphaFoldDB" id="A0AAD7ZJU3"/>
<reference evidence="1" key="2">
    <citation type="submission" date="2023-05" db="EMBL/GenBank/DDBJ databases">
        <authorList>
            <person name="Fouks B."/>
        </authorList>
    </citation>
    <scope>NUCLEOTIDE SEQUENCE</scope>
    <source>
        <strain evidence="1">Stay&amp;Tobe</strain>
        <tissue evidence="1">Testes</tissue>
    </source>
</reference>
<protein>
    <submittedName>
        <fullName evidence="1">Uncharacterized protein</fullName>
    </submittedName>
</protein>
<evidence type="ECO:0000313" key="1">
    <source>
        <dbReference type="EMBL" id="KAJ9581647.1"/>
    </source>
</evidence>
<gene>
    <name evidence="1" type="ORF">L9F63_023164</name>
</gene>
<feature type="non-terminal residue" evidence="1">
    <location>
        <position position="61"/>
    </location>
</feature>
<comment type="caution">
    <text evidence="1">The sequence shown here is derived from an EMBL/GenBank/DDBJ whole genome shotgun (WGS) entry which is preliminary data.</text>
</comment>
<sequence length="61" mass="7317">LLYLISLTSRGLELPLVQDKIGLKEVRPRLALEKSWLRMYRMYRVLPRPRGQRWVVPIKVD</sequence>
<dbReference type="EMBL" id="JASPKZ010007873">
    <property type="protein sequence ID" value="KAJ9581647.1"/>
    <property type="molecule type" value="Genomic_DNA"/>
</dbReference>
<keyword evidence="2" id="KW-1185">Reference proteome</keyword>
<feature type="non-terminal residue" evidence="1">
    <location>
        <position position="1"/>
    </location>
</feature>
<reference evidence="1" key="1">
    <citation type="journal article" date="2023" name="IScience">
        <title>Live-bearing cockroach genome reveals convergent evolutionary mechanisms linked to viviparity in insects and beyond.</title>
        <authorList>
            <person name="Fouks B."/>
            <person name="Harrison M.C."/>
            <person name="Mikhailova A.A."/>
            <person name="Marchal E."/>
            <person name="English S."/>
            <person name="Carruthers M."/>
            <person name="Jennings E.C."/>
            <person name="Chiamaka E.L."/>
            <person name="Frigard R.A."/>
            <person name="Pippel M."/>
            <person name="Attardo G.M."/>
            <person name="Benoit J.B."/>
            <person name="Bornberg-Bauer E."/>
            <person name="Tobe S.S."/>
        </authorList>
    </citation>
    <scope>NUCLEOTIDE SEQUENCE</scope>
    <source>
        <strain evidence="1">Stay&amp;Tobe</strain>
    </source>
</reference>
<evidence type="ECO:0000313" key="2">
    <source>
        <dbReference type="Proteomes" id="UP001233999"/>
    </source>
</evidence>
<name>A0AAD7ZJU3_DIPPU</name>
<dbReference type="Proteomes" id="UP001233999">
    <property type="component" value="Unassembled WGS sequence"/>
</dbReference>
<proteinExistence type="predicted"/>
<accession>A0AAD7ZJU3</accession>
<organism evidence="1 2">
    <name type="scientific">Diploptera punctata</name>
    <name type="common">Pacific beetle cockroach</name>
    <dbReference type="NCBI Taxonomy" id="6984"/>
    <lineage>
        <taxon>Eukaryota</taxon>
        <taxon>Metazoa</taxon>
        <taxon>Ecdysozoa</taxon>
        <taxon>Arthropoda</taxon>
        <taxon>Hexapoda</taxon>
        <taxon>Insecta</taxon>
        <taxon>Pterygota</taxon>
        <taxon>Neoptera</taxon>
        <taxon>Polyneoptera</taxon>
        <taxon>Dictyoptera</taxon>
        <taxon>Blattodea</taxon>
        <taxon>Blaberoidea</taxon>
        <taxon>Blaberidae</taxon>
        <taxon>Diplopterinae</taxon>
        <taxon>Diploptera</taxon>
    </lineage>
</organism>